<proteinExistence type="predicted"/>
<keyword evidence="2" id="KW-1185">Reference proteome</keyword>
<gene>
    <name evidence="1" type="ORF">SAMN04488528_100798</name>
</gene>
<dbReference type="AlphaFoldDB" id="A0A1I0X601"/>
<sequence>MNIWQGSKIKLRLFEPDDGDLFFEMISDTEEYFFEELRCHK</sequence>
<name>A0A1I0X601_9CLOT</name>
<protein>
    <submittedName>
        <fullName evidence="1">Uncharacterized protein</fullName>
    </submittedName>
</protein>
<evidence type="ECO:0000313" key="1">
    <source>
        <dbReference type="EMBL" id="SFA96415.1"/>
    </source>
</evidence>
<dbReference type="EMBL" id="FOKI01000007">
    <property type="protein sequence ID" value="SFA96415.1"/>
    <property type="molecule type" value="Genomic_DNA"/>
</dbReference>
<organism evidence="1 2">
    <name type="scientific">Clostridium frigidicarnis</name>
    <dbReference type="NCBI Taxonomy" id="84698"/>
    <lineage>
        <taxon>Bacteria</taxon>
        <taxon>Bacillati</taxon>
        <taxon>Bacillota</taxon>
        <taxon>Clostridia</taxon>
        <taxon>Eubacteriales</taxon>
        <taxon>Clostridiaceae</taxon>
        <taxon>Clostridium</taxon>
    </lineage>
</organism>
<dbReference type="Proteomes" id="UP000198619">
    <property type="component" value="Unassembled WGS sequence"/>
</dbReference>
<evidence type="ECO:0000313" key="2">
    <source>
        <dbReference type="Proteomes" id="UP000198619"/>
    </source>
</evidence>
<dbReference type="RefSeq" id="WP_278336783.1">
    <property type="nucleotide sequence ID" value="NZ_FOKI01000007.1"/>
</dbReference>
<reference evidence="1 2" key="1">
    <citation type="submission" date="2016-10" db="EMBL/GenBank/DDBJ databases">
        <authorList>
            <person name="de Groot N.N."/>
        </authorList>
    </citation>
    <scope>NUCLEOTIDE SEQUENCE [LARGE SCALE GENOMIC DNA]</scope>
    <source>
        <strain evidence="1 2">DSM 12271</strain>
    </source>
</reference>
<dbReference type="STRING" id="84698.SAMN04488528_100798"/>
<accession>A0A1I0X601</accession>